<name>Q22YU2_TETTS</name>
<dbReference type="SUPFAM" id="SSF54236">
    <property type="entry name" value="Ubiquitin-like"/>
    <property type="match status" value="1"/>
</dbReference>
<dbReference type="Pfam" id="PF00240">
    <property type="entry name" value="ubiquitin"/>
    <property type="match status" value="1"/>
</dbReference>
<reference evidence="3" key="1">
    <citation type="journal article" date="2006" name="PLoS Biol.">
        <title>Macronuclear genome sequence of the ciliate Tetrahymena thermophila, a model eukaryote.</title>
        <authorList>
            <person name="Eisen J.A."/>
            <person name="Coyne R.S."/>
            <person name="Wu M."/>
            <person name="Wu D."/>
            <person name="Thiagarajan M."/>
            <person name="Wortman J.R."/>
            <person name="Badger J.H."/>
            <person name="Ren Q."/>
            <person name="Amedeo P."/>
            <person name="Jones K.M."/>
            <person name="Tallon L.J."/>
            <person name="Delcher A.L."/>
            <person name="Salzberg S.L."/>
            <person name="Silva J.C."/>
            <person name="Haas B.J."/>
            <person name="Majoros W.H."/>
            <person name="Farzad M."/>
            <person name="Carlton J.M."/>
            <person name="Smith R.K. Jr."/>
            <person name="Garg J."/>
            <person name="Pearlman R.E."/>
            <person name="Karrer K.M."/>
            <person name="Sun L."/>
            <person name="Manning G."/>
            <person name="Elde N.C."/>
            <person name="Turkewitz A.P."/>
            <person name="Asai D.J."/>
            <person name="Wilkes D.E."/>
            <person name="Wang Y."/>
            <person name="Cai H."/>
            <person name="Collins K."/>
            <person name="Stewart B.A."/>
            <person name="Lee S.R."/>
            <person name="Wilamowska K."/>
            <person name="Weinberg Z."/>
            <person name="Ruzzo W.L."/>
            <person name="Wloga D."/>
            <person name="Gaertig J."/>
            <person name="Frankel J."/>
            <person name="Tsao C.-C."/>
            <person name="Gorovsky M.A."/>
            <person name="Keeling P.J."/>
            <person name="Waller R.F."/>
            <person name="Patron N.J."/>
            <person name="Cherry J.M."/>
            <person name="Stover N.A."/>
            <person name="Krieger C.J."/>
            <person name="del Toro C."/>
            <person name="Ryder H.F."/>
            <person name="Williamson S.C."/>
            <person name="Barbeau R.A."/>
            <person name="Hamilton E.P."/>
            <person name="Orias E."/>
        </authorList>
    </citation>
    <scope>NUCLEOTIDE SEQUENCE [LARGE SCALE GENOMIC DNA]</scope>
    <source>
        <strain evidence="3">SB210</strain>
    </source>
</reference>
<proteinExistence type="predicted"/>
<keyword evidence="3" id="KW-1185">Reference proteome</keyword>
<dbReference type="InterPro" id="IPR029071">
    <property type="entry name" value="Ubiquitin-like_domsf"/>
</dbReference>
<dbReference type="EMBL" id="GG662798">
    <property type="protein sequence ID" value="EAR90579.3"/>
    <property type="molecule type" value="Genomic_DNA"/>
</dbReference>
<dbReference type="AlphaFoldDB" id="Q22YU2"/>
<dbReference type="PANTHER" id="PTHR41749:SF1">
    <property type="entry name" value="UBIQUITIN-LIKE DOMAIN-CONTAINING PROTEIN"/>
    <property type="match status" value="1"/>
</dbReference>
<dbReference type="PANTHER" id="PTHR41749">
    <property type="entry name" value="UBIQUITIN-LIKE DOMAIN-CONTAINING PROTEIN"/>
    <property type="match status" value="1"/>
</dbReference>
<dbReference type="HOGENOM" id="CLU_1953203_0_0_1"/>
<organism evidence="2 3">
    <name type="scientific">Tetrahymena thermophila (strain SB210)</name>
    <dbReference type="NCBI Taxonomy" id="312017"/>
    <lineage>
        <taxon>Eukaryota</taxon>
        <taxon>Sar</taxon>
        <taxon>Alveolata</taxon>
        <taxon>Ciliophora</taxon>
        <taxon>Intramacronucleata</taxon>
        <taxon>Oligohymenophorea</taxon>
        <taxon>Hymenostomatida</taxon>
        <taxon>Tetrahymenina</taxon>
        <taxon>Tetrahymenidae</taxon>
        <taxon>Tetrahymena</taxon>
    </lineage>
</organism>
<accession>Q22YU2</accession>
<feature type="domain" description="Ubiquitin-like" evidence="1">
    <location>
        <begin position="33"/>
        <end position="101"/>
    </location>
</feature>
<evidence type="ECO:0000259" key="1">
    <source>
        <dbReference type="Pfam" id="PF00240"/>
    </source>
</evidence>
<protein>
    <submittedName>
        <fullName evidence="2">Ubiquitin family protein</fullName>
    </submittedName>
</protein>
<dbReference type="GeneID" id="7833207"/>
<dbReference type="RefSeq" id="XP_001010824.3">
    <property type="nucleotide sequence ID" value="XM_001010824.3"/>
</dbReference>
<dbReference type="InterPro" id="IPR000626">
    <property type="entry name" value="Ubiquitin-like_dom"/>
</dbReference>
<dbReference type="InParanoid" id="Q22YU2"/>
<dbReference type="OrthoDB" id="273632at2759"/>
<sequence length="112" mass="12759">MNKGFSLALQGKSFPSFKQEDELYAGDTINLFFEFPNGKAIKLSFKQGQDVEWAKNVVQDRTGLSRSDFKLFFENKQMIEILSLSDIPNLKDGSKVQVVVNENVEFNFDQIA</sequence>
<gene>
    <name evidence="2" type="ORF">TTHERM_00122280</name>
</gene>
<evidence type="ECO:0000313" key="3">
    <source>
        <dbReference type="Proteomes" id="UP000009168"/>
    </source>
</evidence>
<dbReference type="Proteomes" id="UP000009168">
    <property type="component" value="Unassembled WGS sequence"/>
</dbReference>
<dbReference type="KEGG" id="tet:TTHERM_00122280"/>
<evidence type="ECO:0000313" key="2">
    <source>
        <dbReference type="EMBL" id="EAR90579.3"/>
    </source>
</evidence>
<dbReference type="Gene3D" id="3.10.20.90">
    <property type="entry name" value="Phosphatidylinositol 3-kinase Catalytic Subunit, Chain A, domain 1"/>
    <property type="match status" value="1"/>
</dbReference>